<proteinExistence type="predicted"/>
<dbReference type="NCBIfam" id="NF033766">
    <property type="entry name" value="choice_anch_G"/>
    <property type="match status" value="1"/>
</dbReference>
<gene>
    <name evidence="2" type="ORF">J1902_09085</name>
</gene>
<dbReference type="AlphaFoldDB" id="A0A939KNZ8"/>
<keyword evidence="1" id="KW-0732">Signal</keyword>
<feature type="signal peptide" evidence="1">
    <location>
        <begin position="1"/>
        <end position="39"/>
    </location>
</feature>
<protein>
    <submittedName>
        <fullName evidence="2">Choice-of-anchor G family protein</fullName>
    </submittedName>
</protein>
<comment type="caution">
    <text evidence="2">The sequence shown here is derived from an EMBL/GenBank/DDBJ whole genome shotgun (WGS) entry which is preliminary data.</text>
</comment>
<keyword evidence="3" id="KW-1185">Reference proteome</keyword>
<organism evidence="2 3">
    <name type="scientific">Arthrobacter cavernae</name>
    <dbReference type="NCBI Taxonomy" id="2817681"/>
    <lineage>
        <taxon>Bacteria</taxon>
        <taxon>Bacillati</taxon>
        <taxon>Actinomycetota</taxon>
        <taxon>Actinomycetes</taxon>
        <taxon>Micrococcales</taxon>
        <taxon>Micrococcaceae</taxon>
        <taxon>Arthrobacter</taxon>
    </lineage>
</organism>
<reference evidence="2" key="1">
    <citation type="submission" date="2021-03" db="EMBL/GenBank/DDBJ databases">
        <title>A new species, PO-11, isolated from a karst cave deposit.</title>
        <authorList>
            <person name="Zhaoxiaoyong W."/>
        </authorList>
    </citation>
    <scope>NUCLEOTIDE SEQUENCE</scope>
    <source>
        <strain evidence="2">PO-11</strain>
    </source>
</reference>
<dbReference type="EMBL" id="JAFNLL010000017">
    <property type="protein sequence ID" value="MBO1268125.1"/>
    <property type="molecule type" value="Genomic_DNA"/>
</dbReference>
<dbReference type="Proteomes" id="UP000664164">
    <property type="component" value="Unassembled WGS sequence"/>
</dbReference>
<evidence type="ECO:0000256" key="1">
    <source>
        <dbReference type="SAM" id="SignalP"/>
    </source>
</evidence>
<name>A0A939KNZ8_9MICC</name>
<evidence type="ECO:0000313" key="2">
    <source>
        <dbReference type="EMBL" id="MBO1268125.1"/>
    </source>
</evidence>
<accession>A0A939KNZ8</accession>
<feature type="chain" id="PRO_5037498077" evidence="1">
    <location>
        <begin position="40"/>
        <end position="577"/>
    </location>
</feature>
<sequence>MKGTMTRLTRRLLDRPRRSLLVAAATAIAVTAGTSITSAAWTDSEWVKASVGVSAPGDCTTNTMFTNQAWARQLSGTVLSTSLDSIAGVEGLTVSNNGATASPVPVSATPVPGTADAFISKLPVTALGSNPITAALGLGIPVGGLGTYTQWAQSQNNGHSRGAAGLVSDQSGTVDAAGTANGSATAPKAASISLGALVPASLSGVTLDIGALASSAQLDACEMVNGWPALDATPTVQRDYGIASLDLNANVASVGALSTQGATLVGAVPTQLNALLGTGGLATGITNGISAIVNPLLGTLTLGSISTNATLSAPDLSGVTALMTESMTDGIVTVDLGAGTISVNIASLAGGTTGLNGMGPNHAVVLDAAITAAVTSKVTALLNAWKTRVLTALTTALRAITLNATTNITLKLAGINAATIGVNMGPSTLGQFLDGTAVAPAVTADVIGLDLGGVVAALLSPITGALLSGTNGVVQTVLNATVFNSGIIPALGTGLQSLITPVVNAVAPILTAFSSTVSIRVNVQPDQPWTSTKPADATAAVGEYKVSALRVGLIDSASLLSLSLGNASAGPASLRAP</sequence>
<dbReference type="InterPro" id="IPR047900">
    <property type="entry name" value="Choice_anch_G"/>
</dbReference>
<evidence type="ECO:0000313" key="3">
    <source>
        <dbReference type="Proteomes" id="UP000664164"/>
    </source>
</evidence>